<gene>
    <name evidence="1" type="ORF">GCM10023321_31700</name>
</gene>
<dbReference type="RefSeq" id="WP_185064185.1">
    <property type="nucleotide sequence ID" value="NZ_BAABJP010000010.1"/>
</dbReference>
<dbReference type="SUPFAM" id="SSF53335">
    <property type="entry name" value="S-adenosyl-L-methionine-dependent methyltransferases"/>
    <property type="match status" value="1"/>
</dbReference>
<dbReference type="Gene3D" id="3.40.50.150">
    <property type="entry name" value="Vaccinia Virus protein VP39"/>
    <property type="match status" value="1"/>
</dbReference>
<proteinExistence type="predicted"/>
<comment type="caution">
    <text evidence="1">The sequence shown here is derived from an EMBL/GenBank/DDBJ whole genome shotgun (WGS) entry which is preliminary data.</text>
</comment>
<protein>
    <recommendedName>
        <fullName evidence="3">Methyltransferase type 11 domain-containing protein</fullName>
    </recommendedName>
</protein>
<dbReference type="Proteomes" id="UP001428817">
    <property type="component" value="Unassembled WGS sequence"/>
</dbReference>
<sequence length="192" mass="20781">MSLLERARDRHGLTPAEWLAGAVPRDPPGPVTRIDPLSVPIPHGNKSLGSALLEMWPPSADDLDGLFGELRRVLRPTGTLVALVPSRPRFSPRWWSVHRAAGGRPRFRNESATDRLGWLFTAADFAVLLDQRRVFRLALADASGVVDDLVASGFWPSDVAAERLAGAAGAFARLAGADRSLGVPLRLVVGRR</sequence>
<organism evidence="1 2">
    <name type="scientific">Pseudonocardia eucalypti</name>
    <dbReference type="NCBI Taxonomy" id="648755"/>
    <lineage>
        <taxon>Bacteria</taxon>
        <taxon>Bacillati</taxon>
        <taxon>Actinomycetota</taxon>
        <taxon>Actinomycetes</taxon>
        <taxon>Pseudonocardiales</taxon>
        <taxon>Pseudonocardiaceae</taxon>
        <taxon>Pseudonocardia</taxon>
    </lineage>
</organism>
<evidence type="ECO:0000313" key="2">
    <source>
        <dbReference type="Proteomes" id="UP001428817"/>
    </source>
</evidence>
<accession>A0ABP9Q323</accession>
<dbReference type="InterPro" id="IPR029063">
    <property type="entry name" value="SAM-dependent_MTases_sf"/>
</dbReference>
<reference evidence="2" key="1">
    <citation type="journal article" date="2019" name="Int. J. Syst. Evol. Microbiol.">
        <title>The Global Catalogue of Microorganisms (GCM) 10K type strain sequencing project: providing services to taxonomists for standard genome sequencing and annotation.</title>
        <authorList>
            <consortium name="The Broad Institute Genomics Platform"/>
            <consortium name="The Broad Institute Genome Sequencing Center for Infectious Disease"/>
            <person name="Wu L."/>
            <person name="Ma J."/>
        </authorList>
    </citation>
    <scope>NUCLEOTIDE SEQUENCE [LARGE SCALE GENOMIC DNA]</scope>
    <source>
        <strain evidence="2">JCM 18303</strain>
    </source>
</reference>
<keyword evidence="2" id="KW-1185">Reference proteome</keyword>
<dbReference type="EMBL" id="BAABJP010000010">
    <property type="protein sequence ID" value="GAA5156260.1"/>
    <property type="molecule type" value="Genomic_DNA"/>
</dbReference>
<evidence type="ECO:0000313" key="1">
    <source>
        <dbReference type="EMBL" id="GAA5156260.1"/>
    </source>
</evidence>
<name>A0ABP9Q323_9PSEU</name>
<evidence type="ECO:0008006" key="3">
    <source>
        <dbReference type="Google" id="ProtNLM"/>
    </source>
</evidence>